<sequence length="259" mass="29521">MIDIAANRQAFKKRVIRFFESPKRSDVANFIGRLSSLGEVLVFGGVLRDIALFGAKKFNSDIDLVVDCSVTDLSDFFAAENAVFNRNKFGGYRVEVGGWAVDVWSIRETWAFKHGYVLYEGRESLLLTTVMNWDAVAFSFKDKQIISCPAYLDCLRMGELEVVLTENPNQVGVLIRVIRAICDKRAKILMPRVLKYLKRELPRWTSGQVVAAQIELFGKIYLSEFDFYTFREEILSLREDLFGSPVSLKGRNLSLAFDQ</sequence>
<accession>A0A2S4AM87</accession>
<name>A0A2S4AM87_STUST</name>
<evidence type="ECO:0000313" key="2">
    <source>
        <dbReference type="Proteomes" id="UP000237068"/>
    </source>
</evidence>
<proteinExistence type="predicted"/>
<dbReference type="Proteomes" id="UP000237068">
    <property type="component" value="Unassembled WGS sequence"/>
</dbReference>
<evidence type="ECO:0000313" key="1">
    <source>
        <dbReference type="EMBL" id="POH82570.1"/>
    </source>
</evidence>
<comment type="caution">
    <text evidence="1">The sequence shown here is derived from an EMBL/GenBank/DDBJ whole genome shotgun (WGS) entry which is preliminary data.</text>
</comment>
<dbReference type="AlphaFoldDB" id="A0A2S4AM87"/>
<organism evidence="1 2">
    <name type="scientific">Stutzerimonas stutzeri</name>
    <name type="common">Pseudomonas stutzeri</name>
    <dbReference type="NCBI Taxonomy" id="316"/>
    <lineage>
        <taxon>Bacteria</taxon>
        <taxon>Pseudomonadati</taxon>
        <taxon>Pseudomonadota</taxon>
        <taxon>Gammaproteobacteria</taxon>
        <taxon>Pseudomonadales</taxon>
        <taxon>Pseudomonadaceae</taxon>
        <taxon>Stutzerimonas</taxon>
    </lineage>
</organism>
<dbReference type="RefSeq" id="WP_103456859.1">
    <property type="nucleotide sequence ID" value="NZ_JAMOHQ010000002.1"/>
</dbReference>
<protein>
    <recommendedName>
        <fullName evidence="3">Poly A polymerase head domain-containing protein</fullName>
    </recommendedName>
</protein>
<reference evidence="1 2" key="1">
    <citation type="submission" date="2018-01" db="EMBL/GenBank/DDBJ databases">
        <title>Denitrification phenotypes of diverse strains of Pseudomonas stutzeri.</title>
        <authorList>
            <person name="Milligan D.A."/>
            <person name="Bergaust L."/>
            <person name="Bakken L.R."/>
            <person name="Frostegard A."/>
        </authorList>
    </citation>
    <scope>NUCLEOTIDE SEQUENCE [LARGE SCALE GENOMIC DNA]</scope>
    <source>
        <strain evidence="1 2">24a13</strain>
    </source>
</reference>
<evidence type="ECO:0008006" key="3">
    <source>
        <dbReference type="Google" id="ProtNLM"/>
    </source>
</evidence>
<dbReference type="EMBL" id="PPXG01000005">
    <property type="protein sequence ID" value="POH82570.1"/>
    <property type="molecule type" value="Genomic_DNA"/>
</dbReference>
<dbReference type="OrthoDB" id="5510318at2"/>
<gene>
    <name evidence="1" type="ORF">CXK91_14730</name>
</gene>
<dbReference type="Gene3D" id="3.30.460.10">
    <property type="entry name" value="Beta Polymerase, domain 2"/>
    <property type="match status" value="1"/>
</dbReference>
<dbReference type="InterPro" id="IPR043519">
    <property type="entry name" value="NT_sf"/>
</dbReference>